<dbReference type="Gene3D" id="6.10.250.3120">
    <property type="match status" value="1"/>
</dbReference>
<dbReference type="InterPro" id="IPR014799">
    <property type="entry name" value="ASD2_dom"/>
</dbReference>
<feature type="compositionally biased region" description="Low complexity" evidence="5">
    <location>
        <begin position="281"/>
        <end position="292"/>
    </location>
</feature>
<feature type="compositionally biased region" description="Polar residues" evidence="5">
    <location>
        <begin position="939"/>
        <end position="949"/>
    </location>
</feature>
<gene>
    <name evidence="6" type="ORF">LSAA_9377</name>
</gene>
<dbReference type="InterPro" id="IPR027685">
    <property type="entry name" value="Shroom_fam"/>
</dbReference>
<feature type="region of interest" description="Disordered" evidence="5">
    <location>
        <begin position="332"/>
        <end position="369"/>
    </location>
</feature>
<dbReference type="PANTHER" id="PTHR15012:SF32">
    <property type="entry name" value="PROTEIN SHROOM"/>
    <property type="match status" value="1"/>
</dbReference>
<organism evidence="6 7">
    <name type="scientific">Lepeophtheirus salmonis</name>
    <name type="common">Salmon louse</name>
    <name type="synonym">Caligus salmonis</name>
    <dbReference type="NCBI Taxonomy" id="72036"/>
    <lineage>
        <taxon>Eukaryota</taxon>
        <taxon>Metazoa</taxon>
        <taxon>Ecdysozoa</taxon>
        <taxon>Arthropoda</taxon>
        <taxon>Crustacea</taxon>
        <taxon>Multicrustacea</taxon>
        <taxon>Hexanauplia</taxon>
        <taxon>Copepoda</taxon>
        <taxon>Siphonostomatoida</taxon>
        <taxon>Caligidae</taxon>
        <taxon>Lepeophtheirus</taxon>
    </lineage>
</organism>
<dbReference type="EMBL" id="HG994584">
    <property type="protein sequence ID" value="CAF2939138.1"/>
    <property type="molecule type" value="Genomic_DNA"/>
</dbReference>
<feature type="compositionally biased region" description="Low complexity" evidence="5">
    <location>
        <begin position="875"/>
        <end position="921"/>
    </location>
</feature>
<keyword evidence="4" id="KW-0206">Cytoskeleton</keyword>
<feature type="region of interest" description="Disordered" evidence="5">
    <location>
        <begin position="812"/>
        <end position="957"/>
    </location>
</feature>
<dbReference type="GO" id="GO:0030864">
    <property type="term" value="C:cortical actin cytoskeleton"/>
    <property type="evidence" value="ECO:0007669"/>
    <property type="project" value="TreeGrafter"/>
</dbReference>
<feature type="region of interest" description="Disordered" evidence="5">
    <location>
        <begin position="278"/>
        <end position="305"/>
    </location>
</feature>
<feature type="region of interest" description="Disordered" evidence="5">
    <location>
        <begin position="1053"/>
        <end position="1096"/>
    </location>
</feature>
<evidence type="ECO:0000256" key="4">
    <source>
        <dbReference type="ARBA" id="ARBA00023212"/>
    </source>
</evidence>
<feature type="compositionally biased region" description="Basic and acidic residues" evidence="5">
    <location>
        <begin position="341"/>
        <end position="351"/>
    </location>
</feature>
<sequence length="1240" mass="138687">MAIKDGVLSSLLMNSHRSQNYDVEAHNYVNDPDRLSNLDGQKTTFSLRRDSLSLSNVLSTLLRKQSAKGCSLRGGSCSKGGDHQLLSEEQGSSLRRPPYFEIELMEDKRRRKSLDGYNRRLSISEYAKMFPELLSESSESISETPKKLIKTHSMNGGSCFYSESCGGSTISYRNRKKVQRSISSVSELIAPLMPKSDDIVSTRPEGASINSSTSLKTTNTETLPPSCSPGLSRTQELEDYAKQYENYYSKRILSNRSSRVNSMYGSENGDSIVVERGLKTQQQQQQPQQHLQYSSMSLPRKLPPESRRGIFKLREVEREEDEMNVTGGRVLYGTLPKKNKSNMDLRDENHSSHFSTLRKVPRKSSRRDSNYVIVEKDETPLGEKEEDKLLQKYRKKCVTASLENAQSLSPCDMNASELESWRRRQEAERYRILNLGEDLTPPKLPPKKPHLRSKGTFLLETDFDEPPTVVSNNVASSSYKKAPAPSPQITPVSSSSDWDLHSTSSPDNDLPQSPSFMEFRDSHLDLKAYCTLPRKSKLAQMLPPLPHPSYVKAEKDTLNFPTTECPTYILQTGCFRWIGRTYHRDSFMAHRRDYVEQDGLNESSHNKDGQMGGCKEKCKSKDEQVIFCQAEQLQQTTVDANPHPSEQNSSISYSEKELNKCSTGDLELSNLSLYSGSQQQQPSSKSMRFTSDALKGIRTQKTGGGHISKLSPPPPVAPKPYNRSLSEKASKDANINHVTNSQGLVLSHISAPVLLARKLSHHLHNSENKRSNKLLNSEMSSLDKWKRSMDSLDTTNSSILSSNSANSHVLRCIRSNLPPPPPPSEIRTTKSGTLAPSSPGNLMLEGFTDKSMSNNRTSTLDAQNQITPPKHCHSNSDSGLSSLGGRTSTMSPVSTISSVSSGSSVSSRTSLRSASIVSSSTLPGEGVNNLIEEERGEESSINTIDTRSSPPHHHDVFIPKLGGTTYLNKRQRFQVEIDCEKMFQVFVRALETSSSSEILQKNTSIHNLHSLFFTSPNQRSLIDYVDGILEIVDEEKNYFHSLDESKIKMEESLTEHNTKDIKNNSDRSNILSSNAKSNGSLYTSPSLSSLFPSNNSEKDDVELVKAELLKRVDQKLNALRAAQLSLKEEMNLNEELGKKIAEEVKGLVSPLEYDKFDLHIQEMDKISNLLLGLSGRLARVENNLLALSSDPESKRRSDKMFRIPSETEKCLLVKKEKLVDQLMEAKETQTKYRSAIKHGL</sequence>
<dbReference type="PROSITE" id="PS51307">
    <property type="entry name" value="ASD2"/>
    <property type="match status" value="1"/>
</dbReference>
<feature type="region of interest" description="Disordered" evidence="5">
    <location>
        <begin position="197"/>
        <end position="232"/>
    </location>
</feature>
<dbReference type="GO" id="GO:0043296">
    <property type="term" value="C:apical junction complex"/>
    <property type="evidence" value="ECO:0007669"/>
    <property type="project" value="TreeGrafter"/>
</dbReference>
<feature type="compositionally biased region" description="Polar residues" evidence="5">
    <location>
        <begin position="850"/>
        <end position="867"/>
    </location>
</feature>
<feature type="region of interest" description="Disordered" evidence="5">
    <location>
        <begin position="699"/>
        <end position="728"/>
    </location>
</feature>
<feature type="compositionally biased region" description="Low complexity" evidence="5">
    <location>
        <begin position="1077"/>
        <end position="1095"/>
    </location>
</feature>
<feature type="compositionally biased region" description="Low complexity" evidence="5">
    <location>
        <begin position="493"/>
        <end position="505"/>
    </location>
</feature>
<dbReference type="GO" id="GO:0051015">
    <property type="term" value="F:actin filament binding"/>
    <property type="evidence" value="ECO:0007669"/>
    <property type="project" value="InterPro"/>
</dbReference>
<evidence type="ECO:0000256" key="1">
    <source>
        <dbReference type="ARBA" id="ARBA00004245"/>
    </source>
</evidence>
<dbReference type="GO" id="GO:0007015">
    <property type="term" value="P:actin filament organization"/>
    <property type="evidence" value="ECO:0007669"/>
    <property type="project" value="TreeGrafter"/>
</dbReference>
<keyword evidence="7" id="KW-1185">Reference proteome</keyword>
<feature type="compositionally biased region" description="Basic and acidic residues" evidence="5">
    <location>
        <begin position="1053"/>
        <end position="1065"/>
    </location>
</feature>
<feature type="compositionally biased region" description="Polar residues" evidence="5">
    <location>
        <begin position="208"/>
        <end position="232"/>
    </location>
</feature>
<feature type="compositionally biased region" description="Polar residues" evidence="5">
    <location>
        <begin position="506"/>
        <end position="515"/>
    </location>
</feature>
<accession>A0A7R8H8B8</accession>
<feature type="region of interest" description="Disordered" evidence="5">
    <location>
        <begin position="637"/>
        <end position="656"/>
    </location>
</feature>
<feature type="compositionally biased region" description="Polar residues" evidence="5">
    <location>
        <begin position="637"/>
        <end position="653"/>
    </location>
</feature>
<comment type="similarity">
    <text evidence="2">Belongs to the shroom family.</text>
</comment>
<evidence type="ECO:0000313" key="7">
    <source>
        <dbReference type="Proteomes" id="UP000675881"/>
    </source>
</evidence>
<dbReference type="OrthoDB" id="10063560at2759"/>
<feature type="compositionally biased region" description="Polar residues" evidence="5">
    <location>
        <begin position="1066"/>
        <end position="1076"/>
    </location>
</feature>
<comment type="subcellular location">
    <subcellularLocation>
        <location evidence="1">Cytoplasm</location>
        <location evidence="1">Cytoskeleton</location>
    </subcellularLocation>
</comment>
<keyword evidence="3" id="KW-0963">Cytoplasm</keyword>
<feature type="compositionally biased region" description="Polar residues" evidence="5">
    <location>
        <begin position="829"/>
        <end position="840"/>
    </location>
</feature>
<dbReference type="Pfam" id="PF08687">
    <property type="entry name" value="ASD2"/>
    <property type="match status" value="1"/>
</dbReference>
<proteinExistence type="inferred from homology"/>
<evidence type="ECO:0000313" key="6">
    <source>
        <dbReference type="EMBL" id="CAF2939138.1"/>
    </source>
</evidence>
<name>A0A7R8H8B8_LEPSM</name>
<dbReference type="AlphaFoldDB" id="A0A7R8H8B8"/>
<evidence type="ECO:0000256" key="3">
    <source>
        <dbReference type="ARBA" id="ARBA00022490"/>
    </source>
</evidence>
<dbReference type="PANTHER" id="PTHR15012">
    <property type="entry name" value="APICAL PROTEIN/SHROOM-RELATED"/>
    <property type="match status" value="1"/>
</dbReference>
<dbReference type="GO" id="GO:0005912">
    <property type="term" value="C:adherens junction"/>
    <property type="evidence" value="ECO:0007669"/>
    <property type="project" value="TreeGrafter"/>
</dbReference>
<evidence type="ECO:0000256" key="2">
    <source>
        <dbReference type="ARBA" id="ARBA00006469"/>
    </source>
</evidence>
<protein>
    <submittedName>
        <fullName evidence="6">SHROOM</fullName>
    </submittedName>
</protein>
<dbReference type="GO" id="GO:0016324">
    <property type="term" value="C:apical plasma membrane"/>
    <property type="evidence" value="ECO:0007669"/>
    <property type="project" value="TreeGrafter"/>
</dbReference>
<feature type="region of interest" description="Disordered" evidence="5">
    <location>
        <begin position="476"/>
        <end position="516"/>
    </location>
</feature>
<evidence type="ECO:0000256" key="5">
    <source>
        <dbReference type="SAM" id="MobiDB-lite"/>
    </source>
</evidence>
<reference evidence="6" key="1">
    <citation type="submission" date="2021-02" db="EMBL/GenBank/DDBJ databases">
        <authorList>
            <person name="Bekaert M."/>
        </authorList>
    </citation>
    <scope>NUCLEOTIDE SEQUENCE</scope>
    <source>
        <strain evidence="6">IoA-00</strain>
    </source>
</reference>
<dbReference type="Proteomes" id="UP000675881">
    <property type="component" value="Chromosome 5"/>
</dbReference>